<dbReference type="Pfam" id="PF01124">
    <property type="entry name" value="MAPEG"/>
    <property type="match status" value="1"/>
</dbReference>
<protein>
    <recommendedName>
        <fullName evidence="7">Glutathione transferase</fullName>
    </recommendedName>
</protein>
<reference evidence="6" key="1">
    <citation type="submission" date="2021-01" db="EMBL/GenBank/DDBJ databases">
        <authorList>
            <person name="Corre E."/>
            <person name="Pelletier E."/>
            <person name="Niang G."/>
            <person name="Scheremetjew M."/>
            <person name="Finn R."/>
            <person name="Kale V."/>
            <person name="Holt S."/>
            <person name="Cochrane G."/>
            <person name="Meng A."/>
            <person name="Brown T."/>
            <person name="Cohen L."/>
        </authorList>
    </citation>
    <scope>NUCLEOTIDE SEQUENCE</scope>
    <source>
        <strain evidence="6">CCMP1452</strain>
    </source>
</reference>
<dbReference type="Gene3D" id="1.20.120.550">
    <property type="entry name" value="Membrane associated eicosanoid/glutathione metabolism-like domain"/>
    <property type="match status" value="1"/>
</dbReference>
<proteinExistence type="predicted"/>
<keyword evidence="2 5" id="KW-0812">Transmembrane</keyword>
<feature type="transmembrane region" description="Helical" evidence="5">
    <location>
        <begin position="88"/>
        <end position="108"/>
    </location>
</feature>
<organism evidence="6">
    <name type="scientific">Eucampia antarctica</name>
    <dbReference type="NCBI Taxonomy" id="49252"/>
    <lineage>
        <taxon>Eukaryota</taxon>
        <taxon>Sar</taxon>
        <taxon>Stramenopiles</taxon>
        <taxon>Ochrophyta</taxon>
        <taxon>Bacillariophyta</taxon>
        <taxon>Mediophyceae</taxon>
        <taxon>Biddulphiophycidae</taxon>
        <taxon>Hemiaulales</taxon>
        <taxon>Hemiaulaceae</taxon>
        <taxon>Eucampia</taxon>
    </lineage>
</organism>
<dbReference type="InterPro" id="IPR050997">
    <property type="entry name" value="MAPEG"/>
</dbReference>
<dbReference type="InterPro" id="IPR023352">
    <property type="entry name" value="MAPEG-like_dom_sf"/>
</dbReference>
<dbReference type="GO" id="GO:0005635">
    <property type="term" value="C:nuclear envelope"/>
    <property type="evidence" value="ECO:0007669"/>
    <property type="project" value="TreeGrafter"/>
</dbReference>
<evidence type="ECO:0000256" key="4">
    <source>
        <dbReference type="ARBA" id="ARBA00023136"/>
    </source>
</evidence>
<name>A0A7S2WI55_9STRA</name>
<evidence type="ECO:0008006" key="7">
    <source>
        <dbReference type="Google" id="ProtNLM"/>
    </source>
</evidence>
<evidence type="ECO:0000256" key="3">
    <source>
        <dbReference type="ARBA" id="ARBA00022989"/>
    </source>
</evidence>
<feature type="transmembrane region" description="Helical" evidence="5">
    <location>
        <begin position="128"/>
        <end position="148"/>
    </location>
</feature>
<evidence type="ECO:0000256" key="5">
    <source>
        <dbReference type="SAM" id="Phobius"/>
    </source>
</evidence>
<keyword evidence="3 5" id="KW-1133">Transmembrane helix</keyword>
<dbReference type="PANTHER" id="PTHR10250">
    <property type="entry name" value="MICROSOMAL GLUTATHIONE S-TRANSFERASE"/>
    <property type="match status" value="1"/>
</dbReference>
<evidence type="ECO:0000256" key="2">
    <source>
        <dbReference type="ARBA" id="ARBA00022692"/>
    </source>
</evidence>
<dbReference type="GO" id="GO:0006691">
    <property type="term" value="P:leukotriene metabolic process"/>
    <property type="evidence" value="ECO:0007669"/>
    <property type="project" value="UniProtKB-ARBA"/>
</dbReference>
<sequence>MILTVPDGYGYVVLACGVLPNIISMVMGGPVMTARKKYKVDYPNLYAVPGFHKEADTFNRVQRGHQNYLEGLAGYTTMSLLGGLQHPLTVALGGIFFSFGSVLYQIGYSDVSLDVKMARHKKGGPIKWIGFFSSLICCVKFGGSLNGWW</sequence>
<dbReference type="GO" id="GO:0005783">
    <property type="term" value="C:endoplasmic reticulum"/>
    <property type="evidence" value="ECO:0007669"/>
    <property type="project" value="TreeGrafter"/>
</dbReference>
<dbReference type="EMBL" id="HBHI01022728">
    <property type="protein sequence ID" value="CAD9688354.1"/>
    <property type="molecule type" value="Transcribed_RNA"/>
</dbReference>
<dbReference type="GO" id="GO:0004602">
    <property type="term" value="F:glutathione peroxidase activity"/>
    <property type="evidence" value="ECO:0007669"/>
    <property type="project" value="TreeGrafter"/>
</dbReference>
<keyword evidence="4 5" id="KW-0472">Membrane</keyword>
<evidence type="ECO:0000256" key="1">
    <source>
        <dbReference type="ARBA" id="ARBA00004141"/>
    </source>
</evidence>
<dbReference type="AlphaFoldDB" id="A0A7S2WI55"/>
<gene>
    <name evidence="6" type="ORF">EANT1437_LOCUS11694</name>
</gene>
<dbReference type="SUPFAM" id="SSF161084">
    <property type="entry name" value="MAPEG domain-like"/>
    <property type="match status" value="1"/>
</dbReference>
<evidence type="ECO:0000313" key="6">
    <source>
        <dbReference type="EMBL" id="CAD9688354.1"/>
    </source>
</evidence>
<accession>A0A7S2WI55</accession>
<comment type="subcellular location">
    <subcellularLocation>
        <location evidence="1">Membrane</location>
        <topology evidence="1">Multi-pass membrane protein</topology>
    </subcellularLocation>
</comment>
<feature type="transmembrane region" description="Helical" evidence="5">
    <location>
        <begin position="12"/>
        <end position="32"/>
    </location>
</feature>
<dbReference type="PANTHER" id="PTHR10250:SF26">
    <property type="entry name" value="GLUTATHIONE S-TRANSFERASE 3, MITOCHONDRIAL"/>
    <property type="match status" value="1"/>
</dbReference>
<dbReference type="GO" id="GO:0016020">
    <property type="term" value="C:membrane"/>
    <property type="evidence" value="ECO:0007669"/>
    <property type="project" value="UniProtKB-SubCell"/>
</dbReference>
<dbReference type="GO" id="GO:0004364">
    <property type="term" value="F:glutathione transferase activity"/>
    <property type="evidence" value="ECO:0007669"/>
    <property type="project" value="TreeGrafter"/>
</dbReference>
<dbReference type="InterPro" id="IPR001129">
    <property type="entry name" value="Membr-assoc_MAPEG"/>
</dbReference>